<evidence type="ECO:0000313" key="1">
    <source>
        <dbReference type="EMBL" id="EFF81523.1"/>
    </source>
</evidence>
<evidence type="ECO:0000313" key="2">
    <source>
        <dbReference type="Proteomes" id="UP000003085"/>
    </source>
</evidence>
<name>D4XTG3_ACIHA</name>
<accession>D4XTG3</accession>
<dbReference type="HOGENOM" id="CLU_3211139_0_0_6"/>
<sequence length="44" mass="5014">MDNCLCLYEASSACLGKKKVSLTESLSKYWVINQQDTIMMILKI</sequence>
<comment type="caution">
    <text evidence="1">The sequence shown here is derived from an EMBL/GenBank/DDBJ whole genome shotgun (WGS) entry which is preliminary data.</text>
</comment>
<gene>
    <name evidence="1" type="ORF">HMP0015_3005</name>
</gene>
<reference evidence="2" key="1">
    <citation type="submission" date="2010-03" db="EMBL/GenBank/DDBJ databases">
        <title>Complete sequence of Mobiluncus curtisii ATCC 43063.</title>
        <authorList>
            <person name="Muzny D."/>
            <person name="Qin X."/>
            <person name="Deng J."/>
            <person name="Jiang H."/>
            <person name="Liu Y."/>
            <person name="Qu J."/>
            <person name="Song X.-Z."/>
            <person name="Zhang L."/>
            <person name="Thornton R."/>
            <person name="Coyle M."/>
            <person name="Francisco L."/>
            <person name="Jackson L."/>
            <person name="Javaid M."/>
            <person name="Korchina V."/>
            <person name="Kovar C."/>
            <person name="Mata R."/>
            <person name="Mathew T."/>
            <person name="Ngo R."/>
            <person name="Nguyen L."/>
            <person name="Nguyen N."/>
            <person name="Okwuonu G."/>
            <person name="Ongeri F."/>
            <person name="Pham C."/>
            <person name="Simmons D."/>
            <person name="Wilczek-Boney K."/>
            <person name="Hale W."/>
            <person name="Jakkamsetti A."/>
            <person name="Pham P."/>
            <person name="Ruth R."/>
            <person name="San Lucas F."/>
            <person name="Warren J."/>
            <person name="Zhang J."/>
            <person name="Zhao Z."/>
            <person name="Zhou C."/>
            <person name="Zhu D."/>
            <person name="Lee S."/>
            <person name="Bess C."/>
            <person name="Blankenburg K."/>
            <person name="Forbes L."/>
            <person name="Fu Q."/>
            <person name="Gubbala S."/>
            <person name="Hirani K."/>
            <person name="Jayaseelan J.C."/>
            <person name="Lara F."/>
            <person name="Munidasa M."/>
            <person name="Palculict T."/>
            <person name="Patil S."/>
            <person name="Pu L.-L."/>
            <person name="Saada N."/>
            <person name="Tang L."/>
            <person name="Weissenberger G."/>
            <person name="Zhu Y."/>
            <person name="Hemphill L."/>
            <person name="Shang Y."/>
            <person name="Youmans B."/>
            <person name="Ayvaz T."/>
            <person name="Ross M."/>
            <person name="Santibanez J."/>
            <person name="Aqrawi P."/>
            <person name="Gross S."/>
            <person name="Joshi V."/>
            <person name="Fowler G."/>
            <person name="Nazareth L."/>
            <person name="Reid J."/>
            <person name="Worley K."/>
            <person name="Petrosino J."/>
            <person name="Highlander S."/>
            <person name="Gibbs R."/>
            <person name="Gibbs R."/>
        </authorList>
    </citation>
    <scope>NUCLEOTIDE SEQUENCE [LARGE SCALE GENOMIC DNA]</scope>
    <source>
        <strain evidence="2">ATCC 19194</strain>
    </source>
</reference>
<proteinExistence type="predicted"/>
<protein>
    <submittedName>
        <fullName evidence="1">Uncharacterized protein</fullName>
    </submittedName>
</protein>
<dbReference type="EMBL" id="ADMT01000222">
    <property type="protein sequence ID" value="EFF81523.1"/>
    <property type="molecule type" value="Genomic_DNA"/>
</dbReference>
<organism evidence="1 2">
    <name type="scientific">Acinetobacter haemolyticus ATCC 19194</name>
    <dbReference type="NCBI Taxonomy" id="707232"/>
    <lineage>
        <taxon>Bacteria</taxon>
        <taxon>Pseudomonadati</taxon>
        <taxon>Pseudomonadota</taxon>
        <taxon>Gammaproteobacteria</taxon>
        <taxon>Moraxellales</taxon>
        <taxon>Moraxellaceae</taxon>
        <taxon>Acinetobacter</taxon>
    </lineage>
</organism>
<dbReference type="AlphaFoldDB" id="D4XTG3"/>
<dbReference type="Proteomes" id="UP000003085">
    <property type="component" value="Unassembled WGS sequence"/>
</dbReference>